<dbReference type="InterPro" id="IPR011009">
    <property type="entry name" value="Kinase-like_dom_sf"/>
</dbReference>
<name>A0A644WRM2_9ZZZZ</name>
<organism evidence="1">
    <name type="scientific">bioreactor metagenome</name>
    <dbReference type="NCBI Taxonomy" id="1076179"/>
    <lineage>
        <taxon>unclassified sequences</taxon>
        <taxon>metagenomes</taxon>
        <taxon>ecological metagenomes</taxon>
    </lineage>
</organism>
<dbReference type="PANTHER" id="PTHR12149">
    <property type="entry name" value="FRUCTOSAMINE 3 KINASE-RELATED PROTEIN"/>
    <property type="match status" value="1"/>
</dbReference>
<comment type="caution">
    <text evidence="1">The sequence shown here is derived from an EMBL/GenBank/DDBJ whole genome shotgun (WGS) entry which is preliminary data.</text>
</comment>
<dbReference type="Gene3D" id="3.90.1200.10">
    <property type="match status" value="1"/>
</dbReference>
<dbReference type="InterPro" id="IPR016477">
    <property type="entry name" value="Fructo-/Ketosamine-3-kinase"/>
</dbReference>
<dbReference type="PANTHER" id="PTHR12149:SF8">
    <property type="entry name" value="PROTEIN-RIBULOSAMINE 3-KINASE"/>
    <property type="match status" value="1"/>
</dbReference>
<proteinExistence type="predicted"/>
<dbReference type="Gene3D" id="3.30.200.20">
    <property type="entry name" value="Phosphorylase Kinase, domain 1"/>
    <property type="match status" value="1"/>
</dbReference>
<reference evidence="1" key="1">
    <citation type="submission" date="2019-08" db="EMBL/GenBank/DDBJ databases">
        <authorList>
            <person name="Kucharzyk K."/>
            <person name="Murdoch R.W."/>
            <person name="Higgins S."/>
            <person name="Loffler F."/>
        </authorList>
    </citation>
    <scope>NUCLEOTIDE SEQUENCE</scope>
</reference>
<dbReference type="SUPFAM" id="SSF56112">
    <property type="entry name" value="Protein kinase-like (PK-like)"/>
    <property type="match status" value="1"/>
</dbReference>
<gene>
    <name evidence="1" type="ORF">SDC9_52457</name>
</gene>
<dbReference type="PIRSF" id="PIRSF006221">
    <property type="entry name" value="Ketosamine-3-kinase"/>
    <property type="match status" value="1"/>
</dbReference>
<sequence length="293" mass="33737">MKALTVAISQKLYYYYPDLIINSAKQVGGGSVCAAIEINTSEGRFFVKYSPSNKFPGMFESEKKGLELLALAHTKLTIPEPILCDCDGGGTSFLLMEFLESEIPEKNFWRNFGYRLALLHRNSSRQFGLKFNNYIGSLRQNNTFHSDWIEFFIKERLIVQFEMAVKNGFLKPESEREFDLFYKKLPNLVPVEKPALIHGDLWAGNYMSGPDGKAAIYDPSCYYGHRESDIAMTMLFGGFPNDFYANYNEAYPMEPGWRQRSDIFNLYPLLVHVNLYGHSYVSKTMDIIRSYIR</sequence>
<protein>
    <recommendedName>
        <fullName evidence="2">Ketosamine-3-kinase</fullName>
    </recommendedName>
</protein>
<dbReference type="AlphaFoldDB" id="A0A644WRM2"/>
<dbReference type="Pfam" id="PF03881">
    <property type="entry name" value="Fructosamin_kin"/>
    <property type="match status" value="1"/>
</dbReference>
<evidence type="ECO:0008006" key="2">
    <source>
        <dbReference type="Google" id="ProtNLM"/>
    </source>
</evidence>
<dbReference type="EMBL" id="VSSQ01001203">
    <property type="protein sequence ID" value="MPM06161.1"/>
    <property type="molecule type" value="Genomic_DNA"/>
</dbReference>
<evidence type="ECO:0000313" key="1">
    <source>
        <dbReference type="EMBL" id="MPM06161.1"/>
    </source>
</evidence>
<accession>A0A644WRM2</accession>